<feature type="domain" description="Subtelomeric hrmA-associated cluster protein AFUB-079030/YDR124W-like helical bundle" evidence="2">
    <location>
        <begin position="2"/>
        <end position="53"/>
    </location>
</feature>
<feature type="compositionally biased region" description="Basic and acidic residues" evidence="1">
    <location>
        <begin position="32"/>
        <end position="55"/>
    </location>
</feature>
<feature type="non-terminal residue" evidence="3">
    <location>
        <position position="1"/>
    </location>
</feature>
<evidence type="ECO:0000313" key="3">
    <source>
        <dbReference type="EMBL" id="KAH7108906.1"/>
    </source>
</evidence>
<dbReference type="OrthoDB" id="5338458at2759"/>
<dbReference type="Pfam" id="PF11001">
    <property type="entry name" value="AFUB_07903_YDR124W_hel"/>
    <property type="match status" value="1"/>
</dbReference>
<dbReference type="InterPro" id="IPR047092">
    <property type="entry name" value="AFUB_07903/YDR124W-like_hel"/>
</dbReference>
<reference evidence="3" key="1">
    <citation type="journal article" date="2021" name="Nat. Commun.">
        <title>Genetic determinants of endophytism in the Arabidopsis root mycobiome.</title>
        <authorList>
            <person name="Mesny F."/>
            <person name="Miyauchi S."/>
            <person name="Thiergart T."/>
            <person name="Pickel B."/>
            <person name="Atanasova L."/>
            <person name="Karlsson M."/>
            <person name="Huettel B."/>
            <person name="Barry K.W."/>
            <person name="Haridas S."/>
            <person name="Chen C."/>
            <person name="Bauer D."/>
            <person name="Andreopoulos W."/>
            <person name="Pangilinan J."/>
            <person name="LaButti K."/>
            <person name="Riley R."/>
            <person name="Lipzen A."/>
            <person name="Clum A."/>
            <person name="Drula E."/>
            <person name="Henrissat B."/>
            <person name="Kohler A."/>
            <person name="Grigoriev I.V."/>
            <person name="Martin F.M."/>
            <person name="Hacquard S."/>
        </authorList>
    </citation>
    <scope>NUCLEOTIDE SEQUENCE</scope>
    <source>
        <strain evidence="3">MPI-CAGE-AT-0147</strain>
    </source>
</reference>
<proteinExistence type="predicted"/>
<evidence type="ECO:0000313" key="4">
    <source>
        <dbReference type="Proteomes" id="UP000738349"/>
    </source>
</evidence>
<feature type="region of interest" description="Disordered" evidence="1">
    <location>
        <begin position="1"/>
        <end position="55"/>
    </location>
</feature>
<dbReference type="Proteomes" id="UP000738349">
    <property type="component" value="Unassembled WGS sequence"/>
</dbReference>
<organism evidence="3 4">
    <name type="scientific">Dactylonectria macrodidyma</name>
    <dbReference type="NCBI Taxonomy" id="307937"/>
    <lineage>
        <taxon>Eukaryota</taxon>
        <taxon>Fungi</taxon>
        <taxon>Dikarya</taxon>
        <taxon>Ascomycota</taxon>
        <taxon>Pezizomycotina</taxon>
        <taxon>Sordariomycetes</taxon>
        <taxon>Hypocreomycetidae</taxon>
        <taxon>Hypocreales</taxon>
        <taxon>Nectriaceae</taxon>
        <taxon>Dactylonectria</taxon>
    </lineage>
</organism>
<keyword evidence="4" id="KW-1185">Reference proteome</keyword>
<accession>A0A9P9CXJ7</accession>
<name>A0A9P9CXJ7_9HYPO</name>
<evidence type="ECO:0000256" key="1">
    <source>
        <dbReference type="SAM" id="MobiDB-lite"/>
    </source>
</evidence>
<dbReference type="EMBL" id="JAGMUV010000057">
    <property type="protein sequence ID" value="KAH7108906.1"/>
    <property type="molecule type" value="Genomic_DNA"/>
</dbReference>
<comment type="caution">
    <text evidence="3">The sequence shown here is derived from an EMBL/GenBank/DDBJ whole genome shotgun (WGS) entry which is preliminary data.</text>
</comment>
<sequence>LKTVEPKKQFTYPYAGSDEKAPEWWPKPWNPSKEDKASHKEPDDLHKRGELALEV</sequence>
<evidence type="ECO:0000259" key="2">
    <source>
        <dbReference type="Pfam" id="PF11001"/>
    </source>
</evidence>
<gene>
    <name evidence="3" type="ORF">EDB81DRAFT_673226</name>
</gene>
<dbReference type="AlphaFoldDB" id="A0A9P9CXJ7"/>
<protein>
    <recommendedName>
        <fullName evidence="2">Subtelomeric hrmA-associated cluster protein AFUB-079030/YDR124W-like helical bundle domain-containing protein</fullName>
    </recommendedName>
</protein>